<dbReference type="CDD" id="cd11465">
    <property type="entry name" value="bHLH_TS_scleraxis_like"/>
    <property type="match status" value="1"/>
</dbReference>
<dbReference type="GO" id="GO:0032502">
    <property type="term" value="P:developmental process"/>
    <property type="evidence" value="ECO:0007669"/>
    <property type="project" value="TreeGrafter"/>
</dbReference>
<dbReference type="GO" id="GO:0046983">
    <property type="term" value="F:protein dimerization activity"/>
    <property type="evidence" value="ECO:0007669"/>
    <property type="project" value="InterPro"/>
</dbReference>
<feature type="region of interest" description="Disordered" evidence="1">
    <location>
        <begin position="19"/>
        <end position="55"/>
    </location>
</feature>
<feature type="compositionally biased region" description="Low complexity" evidence="1">
    <location>
        <begin position="119"/>
        <end position="134"/>
    </location>
</feature>
<feature type="domain" description="BHLH" evidence="2">
    <location>
        <begin position="54"/>
        <end position="106"/>
    </location>
</feature>
<name>V9PPG6_BERFR</name>
<reference evidence="4" key="2">
    <citation type="submission" date="2016-09" db="EMBL/GenBank/DDBJ databases">
        <authorList>
            <person name="Capua I."/>
            <person name="De Benedictis P."/>
            <person name="Joannis T."/>
            <person name="Lombin L.H."/>
            <person name="Cattoli G."/>
        </authorList>
    </citation>
    <scope>NUCLEOTIDE SEQUENCE</scope>
    <source>
        <strain evidence="4">11483</strain>
        <strain evidence="3">7138</strain>
    </source>
</reference>
<evidence type="ECO:0000313" key="3">
    <source>
        <dbReference type="EMBL" id="AHA51264.1"/>
    </source>
</evidence>
<organism evidence="4">
    <name type="scientific">Beroe forskalii</name>
    <name type="common">Comb jelly</name>
    <dbReference type="NCBI Taxonomy" id="140453"/>
    <lineage>
        <taxon>Eukaryota</taxon>
        <taxon>Metazoa</taxon>
        <taxon>Ctenophora</taxon>
        <taxon>Nuda</taxon>
        <taxon>Beroida</taxon>
        <taxon>Beroidae</taxon>
        <taxon>Beroe</taxon>
    </lineage>
</organism>
<dbReference type="Pfam" id="PF00010">
    <property type="entry name" value="HLH"/>
    <property type="match status" value="1"/>
</dbReference>
<dbReference type="PANTHER" id="PTHR23349:SF111">
    <property type="entry name" value="BHLH DOMAIN-CONTAINING PROTEIN"/>
    <property type="match status" value="1"/>
</dbReference>
<reference evidence="4" key="1">
    <citation type="journal article" date="2013" name="Science">
        <title>The genome of the ctenophore Mnemiopsis leidyi and its implications for cell type evolution.</title>
        <authorList>
            <consortium name="NISC Comparative Sequencing Program"/>
            <person name="Ryan J.F."/>
            <person name="Pang K."/>
            <person name="Schnitzler C.E."/>
            <person name="Nguyen A.D."/>
            <person name="Moreland R.T."/>
            <person name="Simmons D.K."/>
            <person name="Koch B.J."/>
            <person name="Francis W.R."/>
            <person name="Havlak P."/>
            <person name="Smith S.A."/>
            <person name="Putnam N.H."/>
            <person name="Haddock S.H."/>
            <person name="Dunn C.W."/>
            <person name="Wolfsberg T.G."/>
            <person name="Mullikin J.C."/>
            <person name="Martindale M.Q."/>
            <person name="Baxevanis A.D."/>
        </authorList>
    </citation>
    <scope>NUCLEOTIDE SEQUENCE</scope>
    <source>
        <strain evidence="4">11483</strain>
        <strain evidence="3">7138</strain>
    </source>
</reference>
<dbReference type="SUPFAM" id="SSF47459">
    <property type="entry name" value="HLH, helix-loop-helix DNA-binding domain"/>
    <property type="match status" value="1"/>
</dbReference>
<sequence>MRGMEHFVTPFLGIPFPMQTTPAGGSASESKPKSSSSKAGLRKNSRKRRKLSGMKRIAATTRERSRIEHLNCAFITLRSRIPTQPMDVKLTKVETLRLAMSYIMHLEKLIGEFKENEKSTSSSEVSSTSGPGSKEGTRSEQLACPRAVRVYPAPYPPDHLEYPPWAQQYTGTHPVRPIPTSSLDIPFIVKKDAKQ</sequence>
<feature type="region of interest" description="Disordered" evidence="1">
    <location>
        <begin position="114"/>
        <end position="143"/>
    </location>
</feature>
<dbReference type="GO" id="GO:0000981">
    <property type="term" value="F:DNA-binding transcription factor activity, RNA polymerase II-specific"/>
    <property type="evidence" value="ECO:0007669"/>
    <property type="project" value="TreeGrafter"/>
</dbReference>
<feature type="compositionally biased region" description="Low complexity" evidence="1">
    <location>
        <begin position="23"/>
        <end position="39"/>
    </location>
</feature>
<evidence type="ECO:0000256" key="1">
    <source>
        <dbReference type="SAM" id="MobiDB-lite"/>
    </source>
</evidence>
<dbReference type="PANTHER" id="PTHR23349">
    <property type="entry name" value="BASIC HELIX-LOOP-HELIX TRANSCRIPTION FACTOR, TWIST"/>
    <property type="match status" value="1"/>
</dbReference>
<dbReference type="EMBL" id="KF317331">
    <property type="protein sequence ID" value="AHA51265.1"/>
    <property type="molecule type" value="mRNA"/>
</dbReference>
<evidence type="ECO:0000313" key="4">
    <source>
        <dbReference type="EMBL" id="AHA51265.1"/>
    </source>
</evidence>
<dbReference type="GO" id="GO:0000977">
    <property type="term" value="F:RNA polymerase II transcription regulatory region sequence-specific DNA binding"/>
    <property type="evidence" value="ECO:0007669"/>
    <property type="project" value="TreeGrafter"/>
</dbReference>
<proteinExistence type="evidence at transcript level"/>
<accession>V9PPG6</accession>
<evidence type="ECO:0000259" key="2">
    <source>
        <dbReference type="PROSITE" id="PS50888"/>
    </source>
</evidence>
<dbReference type="PROSITE" id="PS50888">
    <property type="entry name" value="BHLH"/>
    <property type="match status" value="1"/>
</dbReference>
<dbReference type="SMART" id="SM00353">
    <property type="entry name" value="HLH"/>
    <property type="match status" value="1"/>
</dbReference>
<dbReference type="InterPro" id="IPR036638">
    <property type="entry name" value="HLH_DNA-bd_sf"/>
</dbReference>
<feature type="compositionally biased region" description="Basic residues" evidence="1">
    <location>
        <begin position="40"/>
        <end position="53"/>
    </location>
</feature>
<protein>
    <submittedName>
        <fullName evidence="4">HLH domain-containing protein</fullName>
    </submittedName>
</protein>
<dbReference type="InterPro" id="IPR011598">
    <property type="entry name" value="bHLH_dom"/>
</dbReference>
<dbReference type="Gene3D" id="4.10.280.10">
    <property type="entry name" value="Helix-loop-helix DNA-binding domain"/>
    <property type="match status" value="1"/>
</dbReference>
<dbReference type="InterPro" id="IPR050283">
    <property type="entry name" value="E-box_TF_Regulators"/>
</dbReference>
<dbReference type="AlphaFoldDB" id="V9PPG6"/>
<dbReference type="EMBL" id="KF317330">
    <property type="protein sequence ID" value="AHA51264.1"/>
    <property type="molecule type" value="mRNA"/>
</dbReference>